<reference evidence="2 3" key="1">
    <citation type="submission" date="2022-01" db="EMBL/GenBank/DDBJ databases">
        <authorList>
            <person name="Xiong W."/>
            <person name="Schranz E."/>
        </authorList>
    </citation>
    <scope>NUCLEOTIDE SEQUENCE [LARGE SCALE GENOMIC DNA]</scope>
</reference>
<sequence length="132" mass="14483">MRGPSETGLSKARKKSNAKNYPSQAGPSTPAPSTPTHVNQDPMTQEPVIQENVPVNQEHVNQDPVNEVPVNQDPVNLILVNQVHVNLGVRVPKSLGVRASKRSERINKIQISKQVVRKDGKGVTEDNRVTLE</sequence>
<dbReference type="EMBL" id="CAKMRJ010005412">
    <property type="protein sequence ID" value="CAH1441874.1"/>
    <property type="molecule type" value="Genomic_DNA"/>
</dbReference>
<keyword evidence="3" id="KW-1185">Reference proteome</keyword>
<evidence type="ECO:0000256" key="1">
    <source>
        <dbReference type="SAM" id="MobiDB-lite"/>
    </source>
</evidence>
<evidence type="ECO:0000313" key="2">
    <source>
        <dbReference type="EMBL" id="CAH1441874.1"/>
    </source>
</evidence>
<proteinExistence type="predicted"/>
<comment type="caution">
    <text evidence="2">The sequence shown here is derived from an EMBL/GenBank/DDBJ whole genome shotgun (WGS) entry which is preliminary data.</text>
</comment>
<accession>A0AAU9NVN3</accession>
<name>A0AAU9NVN3_9ASTR</name>
<protein>
    <submittedName>
        <fullName evidence="2">Uncharacterized protein</fullName>
    </submittedName>
</protein>
<evidence type="ECO:0000313" key="3">
    <source>
        <dbReference type="Proteomes" id="UP001157418"/>
    </source>
</evidence>
<gene>
    <name evidence="2" type="ORF">LVIROSA_LOCUS27906</name>
</gene>
<dbReference type="Proteomes" id="UP001157418">
    <property type="component" value="Unassembled WGS sequence"/>
</dbReference>
<dbReference type="AlphaFoldDB" id="A0AAU9NVN3"/>
<organism evidence="2 3">
    <name type="scientific">Lactuca virosa</name>
    <dbReference type="NCBI Taxonomy" id="75947"/>
    <lineage>
        <taxon>Eukaryota</taxon>
        <taxon>Viridiplantae</taxon>
        <taxon>Streptophyta</taxon>
        <taxon>Embryophyta</taxon>
        <taxon>Tracheophyta</taxon>
        <taxon>Spermatophyta</taxon>
        <taxon>Magnoliopsida</taxon>
        <taxon>eudicotyledons</taxon>
        <taxon>Gunneridae</taxon>
        <taxon>Pentapetalae</taxon>
        <taxon>asterids</taxon>
        <taxon>campanulids</taxon>
        <taxon>Asterales</taxon>
        <taxon>Asteraceae</taxon>
        <taxon>Cichorioideae</taxon>
        <taxon>Cichorieae</taxon>
        <taxon>Lactucinae</taxon>
        <taxon>Lactuca</taxon>
    </lineage>
</organism>
<feature type="region of interest" description="Disordered" evidence="1">
    <location>
        <begin position="1"/>
        <end position="57"/>
    </location>
</feature>